<reference evidence="3" key="1">
    <citation type="submission" date="2017-02" db="UniProtKB">
        <authorList>
            <consortium name="WormBaseParasite"/>
        </authorList>
    </citation>
    <scope>IDENTIFICATION</scope>
</reference>
<dbReference type="WBParaSite" id="HNAJ_0000022701-mRNA-1">
    <property type="protein sequence ID" value="HNAJ_0000022701-mRNA-1"/>
    <property type="gene ID" value="HNAJ_0000022701"/>
</dbReference>
<protein>
    <submittedName>
        <fullName evidence="3">Nuclease HARBI1</fullName>
    </submittedName>
</protein>
<name>A0A0R3T0A4_RODNA</name>
<sequence length="79" mass="8822">MENIIGIFGDGVYPGVLSVHVGGHELVNFDTTVKGLEEFKKALKIEIDALEESRRKDWCYGHNALFALQRKLAPSNSTF</sequence>
<reference evidence="1 2" key="2">
    <citation type="submission" date="2018-11" db="EMBL/GenBank/DDBJ databases">
        <authorList>
            <consortium name="Pathogen Informatics"/>
        </authorList>
    </citation>
    <scope>NUCLEOTIDE SEQUENCE [LARGE SCALE GENOMIC DNA]</scope>
</reference>
<dbReference type="EMBL" id="UZAE01000050">
    <property type="protein sequence ID" value="VDN96087.1"/>
    <property type="molecule type" value="Genomic_DNA"/>
</dbReference>
<evidence type="ECO:0000313" key="3">
    <source>
        <dbReference type="WBParaSite" id="HNAJ_0000022701-mRNA-1"/>
    </source>
</evidence>
<organism evidence="3">
    <name type="scientific">Rodentolepis nana</name>
    <name type="common">Dwarf tapeworm</name>
    <name type="synonym">Hymenolepis nana</name>
    <dbReference type="NCBI Taxonomy" id="102285"/>
    <lineage>
        <taxon>Eukaryota</taxon>
        <taxon>Metazoa</taxon>
        <taxon>Spiralia</taxon>
        <taxon>Lophotrochozoa</taxon>
        <taxon>Platyhelminthes</taxon>
        <taxon>Cestoda</taxon>
        <taxon>Eucestoda</taxon>
        <taxon>Cyclophyllidea</taxon>
        <taxon>Hymenolepididae</taxon>
        <taxon>Rodentolepis</taxon>
    </lineage>
</organism>
<evidence type="ECO:0000313" key="2">
    <source>
        <dbReference type="Proteomes" id="UP000278807"/>
    </source>
</evidence>
<keyword evidence="2" id="KW-1185">Reference proteome</keyword>
<dbReference type="Proteomes" id="UP000278807">
    <property type="component" value="Unassembled WGS sequence"/>
</dbReference>
<evidence type="ECO:0000313" key="1">
    <source>
        <dbReference type="EMBL" id="VDN96087.1"/>
    </source>
</evidence>
<dbReference type="OrthoDB" id="9998011at2759"/>
<proteinExistence type="predicted"/>
<dbReference type="AlphaFoldDB" id="A0A0R3T0A4"/>
<gene>
    <name evidence="1" type="ORF">HNAJ_LOCUS228</name>
</gene>
<accession>A0A0R3T0A4</accession>